<dbReference type="SUPFAM" id="SSF51182">
    <property type="entry name" value="RmlC-like cupins"/>
    <property type="match status" value="1"/>
</dbReference>
<comment type="caution">
    <text evidence="5">The sequence shown here is derived from an EMBL/GenBank/DDBJ whole genome shotgun (WGS) entry which is preliminary data.</text>
</comment>
<sequence length="252" mass="27156">MLTHSIRITKPVKGSPHNIGKHFSASSFRNVHFGGAMDPVLMVDHFRMTEPTFGPHPHAGFSAVTYLFEDSRSPHLNADSIGNELPIMPGSLHWMVAGRGVTHDEWPGGDDPEVHGLQFFVDLPASMKSVAPYAVHLESGDIPTFTADGTRVRVVAGEFGEVRSPVVLPQPFSLFDAFVDAHANVDLQIKRGWGVWIYAISGTLSVNVGQEGEVLTEGTAIALAGFSGAEPLSITARSNSHFVMLCGESVRT</sequence>
<dbReference type="InterPro" id="IPR003829">
    <property type="entry name" value="Pirin_N_dom"/>
</dbReference>
<dbReference type="InterPro" id="IPR011051">
    <property type="entry name" value="RmlC_Cupin_sf"/>
</dbReference>
<feature type="binding site" evidence="2">
    <location>
        <position position="58"/>
    </location>
    <ligand>
        <name>Fe cation</name>
        <dbReference type="ChEBI" id="CHEBI:24875"/>
    </ligand>
</feature>
<evidence type="ECO:0000313" key="5">
    <source>
        <dbReference type="EMBL" id="TDG17494.1"/>
    </source>
</evidence>
<evidence type="ECO:0000256" key="1">
    <source>
        <dbReference type="ARBA" id="ARBA00008416"/>
    </source>
</evidence>
<dbReference type="PANTHER" id="PTHR13903">
    <property type="entry name" value="PIRIN-RELATED"/>
    <property type="match status" value="1"/>
</dbReference>
<keyword evidence="2" id="KW-0479">Metal-binding</keyword>
<reference evidence="5 6" key="1">
    <citation type="submission" date="2019-03" db="EMBL/GenBank/DDBJ databases">
        <title>Paraburkholderia sp. 4M-K11, isolated from subtropical forest soil.</title>
        <authorList>
            <person name="Gao Z.-H."/>
            <person name="Qiu L.-H."/>
        </authorList>
    </citation>
    <scope>NUCLEOTIDE SEQUENCE [LARGE SCALE GENOMIC DNA]</scope>
    <source>
        <strain evidence="5 6">4M-K11</strain>
    </source>
</reference>
<dbReference type="PIRSF" id="PIRSF006232">
    <property type="entry name" value="Pirin"/>
    <property type="match status" value="1"/>
</dbReference>
<feature type="binding site" evidence="2">
    <location>
        <position position="56"/>
    </location>
    <ligand>
        <name>Fe cation</name>
        <dbReference type="ChEBI" id="CHEBI:24875"/>
    </ligand>
</feature>
<feature type="domain" description="Pirin N-terminal" evidence="4">
    <location>
        <begin position="29"/>
        <end position="121"/>
    </location>
</feature>
<name>A0A4R5LYL8_9BURK</name>
<dbReference type="AlphaFoldDB" id="A0A4R5LYL8"/>
<dbReference type="Proteomes" id="UP000295722">
    <property type="component" value="Unassembled WGS sequence"/>
</dbReference>
<evidence type="ECO:0000256" key="2">
    <source>
        <dbReference type="PIRSR" id="PIRSR006232-1"/>
    </source>
</evidence>
<evidence type="ECO:0000313" key="6">
    <source>
        <dbReference type="Proteomes" id="UP000295722"/>
    </source>
</evidence>
<dbReference type="OrthoDB" id="321327at2"/>
<keyword evidence="2" id="KW-0408">Iron</keyword>
<evidence type="ECO:0000256" key="3">
    <source>
        <dbReference type="RuleBase" id="RU003457"/>
    </source>
</evidence>
<dbReference type="GO" id="GO:0046872">
    <property type="term" value="F:metal ion binding"/>
    <property type="evidence" value="ECO:0007669"/>
    <property type="project" value="UniProtKB-KW"/>
</dbReference>
<accession>A0A4R5LYL8</accession>
<dbReference type="PANTHER" id="PTHR13903:SF8">
    <property type="entry name" value="PIRIN"/>
    <property type="match status" value="1"/>
</dbReference>
<organism evidence="5 6">
    <name type="scientific">Paraburkholderia silviterrae</name>
    <dbReference type="NCBI Taxonomy" id="2528715"/>
    <lineage>
        <taxon>Bacteria</taxon>
        <taxon>Pseudomonadati</taxon>
        <taxon>Pseudomonadota</taxon>
        <taxon>Betaproteobacteria</taxon>
        <taxon>Burkholderiales</taxon>
        <taxon>Burkholderiaceae</taxon>
        <taxon>Paraburkholderia</taxon>
    </lineage>
</organism>
<gene>
    <name evidence="5" type="ORF">EYW47_37660</name>
</gene>
<feature type="binding site" evidence="2">
    <location>
        <position position="103"/>
    </location>
    <ligand>
        <name>Fe cation</name>
        <dbReference type="ChEBI" id="CHEBI:24875"/>
    </ligand>
</feature>
<protein>
    <submittedName>
        <fullName evidence="5">Pirin family protein</fullName>
    </submittedName>
</protein>
<dbReference type="RefSeq" id="WP_133199885.1">
    <property type="nucleotide sequence ID" value="NZ_JBHUCW010000032.1"/>
</dbReference>
<feature type="binding site" evidence="2">
    <location>
        <position position="105"/>
    </location>
    <ligand>
        <name>Fe cation</name>
        <dbReference type="ChEBI" id="CHEBI:24875"/>
    </ligand>
</feature>
<dbReference type="InterPro" id="IPR012093">
    <property type="entry name" value="Pirin"/>
</dbReference>
<dbReference type="Pfam" id="PF02678">
    <property type="entry name" value="Pirin"/>
    <property type="match status" value="1"/>
</dbReference>
<evidence type="ECO:0000259" key="4">
    <source>
        <dbReference type="Pfam" id="PF02678"/>
    </source>
</evidence>
<dbReference type="InterPro" id="IPR014710">
    <property type="entry name" value="RmlC-like_jellyroll"/>
</dbReference>
<dbReference type="EMBL" id="SMRP01000043">
    <property type="protein sequence ID" value="TDG17494.1"/>
    <property type="molecule type" value="Genomic_DNA"/>
</dbReference>
<proteinExistence type="inferred from homology"/>
<comment type="cofactor">
    <cofactor evidence="2">
        <name>Fe cation</name>
        <dbReference type="ChEBI" id="CHEBI:24875"/>
    </cofactor>
    <text evidence="2">Binds 1 Fe cation per subunit.</text>
</comment>
<dbReference type="Gene3D" id="2.60.120.10">
    <property type="entry name" value="Jelly Rolls"/>
    <property type="match status" value="1"/>
</dbReference>
<comment type="similarity">
    <text evidence="1 3">Belongs to the pirin family.</text>
</comment>
<keyword evidence="6" id="KW-1185">Reference proteome</keyword>